<evidence type="ECO:0000313" key="2">
    <source>
        <dbReference type="Proteomes" id="UP001596413"/>
    </source>
</evidence>
<name>A0ABW2G9A7_9ACTN</name>
<sequence length="166" mass="17830">MRLTQTAADRELHRGQLPICRLTVLYDAGCSLCAFLRGWLVRQRQLVPLDLVPCGSEEARRRFPELDHGATREEITVVGDSGQVYTGPGAWIVVLWALAGHRATAHRLLSGPGAAAARAAVLAAARYRQAVGLGGGAYPLREGWRYDPDDGWTRDCTGGGCPAPPG</sequence>
<gene>
    <name evidence="1" type="ORF">ACFQLX_04175</name>
</gene>
<accession>A0ABW2G9A7</accession>
<comment type="caution">
    <text evidence="1">The sequence shown here is derived from an EMBL/GenBank/DDBJ whole genome shotgun (WGS) entry which is preliminary data.</text>
</comment>
<organism evidence="1 2">
    <name type="scientific">Streptomyces polyrhachis</name>
    <dbReference type="NCBI Taxonomy" id="1282885"/>
    <lineage>
        <taxon>Bacteria</taxon>
        <taxon>Bacillati</taxon>
        <taxon>Actinomycetota</taxon>
        <taxon>Actinomycetes</taxon>
        <taxon>Kitasatosporales</taxon>
        <taxon>Streptomycetaceae</taxon>
        <taxon>Streptomyces</taxon>
    </lineage>
</organism>
<dbReference type="Proteomes" id="UP001596413">
    <property type="component" value="Unassembled WGS sequence"/>
</dbReference>
<dbReference type="RefSeq" id="WP_386412011.1">
    <property type="nucleotide sequence ID" value="NZ_JBHSZO010000004.1"/>
</dbReference>
<evidence type="ECO:0000313" key="1">
    <source>
        <dbReference type="EMBL" id="MFC7217372.1"/>
    </source>
</evidence>
<dbReference type="InterPro" id="IPR007263">
    <property type="entry name" value="DCC1-like"/>
</dbReference>
<proteinExistence type="predicted"/>
<keyword evidence="2" id="KW-1185">Reference proteome</keyword>
<protein>
    <submittedName>
        <fullName evidence="1">Thiol-disulfide oxidoreductase DCC family protein</fullName>
    </submittedName>
</protein>
<reference evidence="2" key="1">
    <citation type="journal article" date="2019" name="Int. J. Syst. Evol. Microbiol.">
        <title>The Global Catalogue of Microorganisms (GCM) 10K type strain sequencing project: providing services to taxonomists for standard genome sequencing and annotation.</title>
        <authorList>
            <consortium name="The Broad Institute Genomics Platform"/>
            <consortium name="The Broad Institute Genome Sequencing Center for Infectious Disease"/>
            <person name="Wu L."/>
            <person name="Ma J."/>
        </authorList>
    </citation>
    <scope>NUCLEOTIDE SEQUENCE [LARGE SCALE GENOMIC DNA]</scope>
    <source>
        <strain evidence="2">CGMCC 1.13681</strain>
    </source>
</reference>
<dbReference type="EMBL" id="JBHSZO010000004">
    <property type="protein sequence ID" value="MFC7217372.1"/>
    <property type="molecule type" value="Genomic_DNA"/>
</dbReference>
<dbReference type="Pfam" id="PF04134">
    <property type="entry name" value="DCC1-like"/>
    <property type="match status" value="1"/>
</dbReference>